<keyword evidence="1" id="KW-1133">Transmembrane helix</keyword>
<keyword evidence="1" id="KW-0812">Transmembrane</keyword>
<evidence type="ECO:0000256" key="1">
    <source>
        <dbReference type="SAM" id="Phobius"/>
    </source>
</evidence>
<dbReference type="EMBL" id="PDUG01000004">
    <property type="protein sequence ID" value="PIC32102.1"/>
    <property type="molecule type" value="Genomic_DNA"/>
</dbReference>
<organism evidence="3 4">
    <name type="scientific">Caenorhabditis nigoni</name>
    <dbReference type="NCBI Taxonomy" id="1611254"/>
    <lineage>
        <taxon>Eukaryota</taxon>
        <taxon>Metazoa</taxon>
        <taxon>Ecdysozoa</taxon>
        <taxon>Nematoda</taxon>
        <taxon>Chromadorea</taxon>
        <taxon>Rhabditida</taxon>
        <taxon>Rhabditina</taxon>
        <taxon>Rhabditomorpha</taxon>
        <taxon>Rhabditoidea</taxon>
        <taxon>Rhabditidae</taxon>
        <taxon>Peloderinae</taxon>
        <taxon>Caenorhabditis</taxon>
    </lineage>
</organism>
<evidence type="ECO:0000313" key="4">
    <source>
        <dbReference type="Proteomes" id="UP000230233"/>
    </source>
</evidence>
<keyword evidence="4" id="KW-1185">Reference proteome</keyword>
<accession>A0A2G5TXT4</accession>
<dbReference type="Proteomes" id="UP000230233">
    <property type="component" value="Chromosome IV"/>
</dbReference>
<reference evidence="4" key="1">
    <citation type="submission" date="2017-10" db="EMBL/GenBank/DDBJ databases">
        <title>Rapid genome shrinkage in a self-fertile nematode reveals novel sperm competition proteins.</title>
        <authorList>
            <person name="Yin D."/>
            <person name="Schwarz E.M."/>
            <person name="Thomas C.G."/>
            <person name="Felde R.L."/>
            <person name="Korf I.F."/>
            <person name="Cutter A.D."/>
            <person name="Schartner C.M."/>
            <person name="Ralston E.J."/>
            <person name="Meyer B.J."/>
            <person name="Haag E.S."/>
        </authorList>
    </citation>
    <scope>NUCLEOTIDE SEQUENCE [LARGE SCALE GENOMIC DNA]</scope>
    <source>
        <strain evidence="4">JU1422</strain>
    </source>
</reference>
<protein>
    <submittedName>
        <fullName evidence="3">Uncharacterized protein</fullName>
    </submittedName>
</protein>
<feature type="chain" id="PRO_5013640232" evidence="2">
    <location>
        <begin position="22"/>
        <end position="261"/>
    </location>
</feature>
<name>A0A2G5TXT4_9PELO</name>
<proteinExistence type="predicted"/>
<evidence type="ECO:0000256" key="2">
    <source>
        <dbReference type="SAM" id="SignalP"/>
    </source>
</evidence>
<comment type="caution">
    <text evidence="3">The sequence shown here is derived from an EMBL/GenBank/DDBJ whole genome shotgun (WGS) entry which is preliminary data.</text>
</comment>
<keyword evidence="2" id="KW-0732">Signal</keyword>
<sequence length="261" mass="29481">MKPSIILSLLAILIFSRCASSQEPDDDFFSFVEFPDVRNVSEGFQTNASDFHILEEGIELPEESTDLPNGSTHHRHPKNLKNSLVFPNVRSIDKATQTNASDFEILKVTEMLEESMDLPDESTHSIHPKNLKNSLELPNVRSIDKATQTNASDFEILEEDIEMPEESMDLPDGSTHHVHPKNLKNSKPTEQMNIVISIVITVLLILLLVIVVVLGPCVILIIVLIMAGLSYYAVRKILKYLEDRRFRAPNRASVGFEMREF</sequence>
<gene>
    <name evidence="3" type="primary">Cnig_chr_IV.g12566</name>
    <name evidence="3" type="ORF">B9Z55_012566</name>
</gene>
<dbReference type="AlphaFoldDB" id="A0A2G5TXT4"/>
<evidence type="ECO:0000313" key="3">
    <source>
        <dbReference type="EMBL" id="PIC32102.1"/>
    </source>
</evidence>
<keyword evidence="1" id="KW-0472">Membrane</keyword>
<feature type="signal peptide" evidence="2">
    <location>
        <begin position="1"/>
        <end position="21"/>
    </location>
</feature>
<feature type="transmembrane region" description="Helical" evidence="1">
    <location>
        <begin position="194"/>
        <end position="227"/>
    </location>
</feature>